<keyword evidence="11 15" id="KW-0819">tRNA processing</keyword>
<comment type="subcellular location">
    <subcellularLocation>
        <location evidence="2 15 17">Cytoplasm</location>
    </subcellularLocation>
</comment>
<evidence type="ECO:0000256" key="10">
    <source>
        <dbReference type="ARBA" id="ARBA00022691"/>
    </source>
</evidence>
<dbReference type="GO" id="GO:0005829">
    <property type="term" value="C:cytosol"/>
    <property type="evidence" value="ECO:0007669"/>
    <property type="project" value="TreeGrafter"/>
</dbReference>
<dbReference type="SUPFAM" id="SSF75217">
    <property type="entry name" value="alpha/beta knot"/>
    <property type="match status" value="1"/>
</dbReference>
<dbReference type="HAMAP" id="MF_00605">
    <property type="entry name" value="TrmD"/>
    <property type="match status" value="1"/>
</dbReference>
<comment type="caution">
    <text evidence="15">Lacks conserved residue(s) required for the propagation of feature annotation.</text>
</comment>
<dbReference type="EC" id="2.1.1.228" evidence="5 15"/>
<dbReference type="EMBL" id="SRMO01000001">
    <property type="protein sequence ID" value="TGG96868.1"/>
    <property type="molecule type" value="Genomic_DNA"/>
</dbReference>
<evidence type="ECO:0000256" key="3">
    <source>
        <dbReference type="ARBA" id="ARBA00007630"/>
    </source>
</evidence>
<dbReference type="AlphaFoldDB" id="A0A524RRA5"/>
<organism evidence="19 20">
    <name type="scientific">Aphanocapsa feldmannii 277cV</name>
    <dbReference type="NCBI Taxonomy" id="2507553"/>
    <lineage>
        <taxon>Bacteria</taxon>
        <taxon>Bacillati</taxon>
        <taxon>Cyanobacteriota</taxon>
        <taxon>Cyanophyceae</taxon>
        <taxon>Oscillatoriophycideae</taxon>
        <taxon>Chroococcales</taxon>
        <taxon>Microcystaceae</taxon>
        <taxon>Aphanocapsa</taxon>
    </lineage>
</organism>
<dbReference type="Gene3D" id="1.10.1270.20">
    <property type="entry name" value="tRNA(m1g37)methyltransferase, domain 2"/>
    <property type="match status" value="1"/>
</dbReference>
<evidence type="ECO:0000256" key="4">
    <source>
        <dbReference type="ARBA" id="ARBA00011738"/>
    </source>
</evidence>
<evidence type="ECO:0000256" key="5">
    <source>
        <dbReference type="ARBA" id="ARBA00012807"/>
    </source>
</evidence>
<evidence type="ECO:0000256" key="17">
    <source>
        <dbReference type="RuleBase" id="RU003464"/>
    </source>
</evidence>
<feature type="binding site" evidence="15 16">
    <location>
        <position position="112"/>
    </location>
    <ligand>
        <name>S-adenosyl-L-methionine</name>
        <dbReference type="ChEBI" id="CHEBI:59789"/>
    </ligand>
</feature>
<keyword evidence="7 15" id="KW-0963">Cytoplasm</keyword>
<evidence type="ECO:0000256" key="16">
    <source>
        <dbReference type="PIRSR" id="PIRSR000386-1"/>
    </source>
</evidence>
<evidence type="ECO:0000256" key="7">
    <source>
        <dbReference type="ARBA" id="ARBA00022490"/>
    </source>
</evidence>
<accession>A0A524RRA5</accession>
<comment type="catalytic activity">
    <reaction evidence="14 15 17">
        <text>guanosine(37) in tRNA + S-adenosyl-L-methionine = N(1)-methylguanosine(37) in tRNA + S-adenosyl-L-homocysteine + H(+)</text>
        <dbReference type="Rhea" id="RHEA:36899"/>
        <dbReference type="Rhea" id="RHEA-COMP:10145"/>
        <dbReference type="Rhea" id="RHEA-COMP:10147"/>
        <dbReference type="ChEBI" id="CHEBI:15378"/>
        <dbReference type="ChEBI" id="CHEBI:57856"/>
        <dbReference type="ChEBI" id="CHEBI:59789"/>
        <dbReference type="ChEBI" id="CHEBI:73542"/>
        <dbReference type="ChEBI" id="CHEBI:74269"/>
        <dbReference type="EC" id="2.1.1.228"/>
    </reaction>
</comment>
<dbReference type="PANTHER" id="PTHR46417">
    <property type="entry name" value="TRNA (GUANINE-N(1)-)-METHYLTRANSFERASE"/>
    <property type="match status" value="1"/>
</dbReference>
<protein>
    <recommendedName>
        <fullName evidence="6 15">tRNA (guanine-N(1)-)-methyltransferase</fullName>
        <ecNumber evidence="5 15">2.1.1.228</ecNumber>
    </recommendedName>
    <alternativeName>
        <fullName evidence="12 15">M1G-methyltransferase</fullName>
    </alternativeName>
    <alternativeName>
        <fullName evidence="13 15">tRNA [GM37] methyltransferase</fullName>
    </alternativeName>
</protein>
<dbReference type="InterPro" id="IPR029028">
    <property type="entry name" value="Alpha/beta_knot_MTases"/>
</dbReference>
<evidence type="ECO:0000313" key="20">
    <source>
        <dbReference type="Proteomes" id="UP000317990"/>
    </source>
</evidence>
<dbReference type="NCBIfam" id="NF000648">
    <property type="entry name" value="PRK00026.1"/>
    <property type="match status" value="1"/>
</dbReference>
<proteinExistence type="inferred from homology"/>
<reference evidence="19 20" key="1">
    <citation type="journal article" date="2019" name="mSystems">
        <title>Life at home and on the roam: Genomic adaptions reflect the dual lifestyle of an intracellular, facultative symbiont.</title>
        <authorList>
            <person name="Burgsdorf I."/>
        </authorList>
    </citation>
    <scope>NUCLEOTIDE SEQUENCE [LARGE SCALE GENOMIC DNA]</scope>
    <source>
        <strain evidence="19">277cV</strain>
    </source>
</reference>
<dbReference type="InterPro" id="IPR023148">
    <property type="entry name" value="tRNA_m1G_MeTrfase_C_sf"/>
</dbReference>
<evidence type="ECO:0000313" key="19">
    <source>
        <dbReference type="EMBL" id="TGG96868.1"/>
    </source>
</evidence>
<dbReference type="Gene3D" id="3.40.1280.10">
    <property type="match status" value="1"/>
</dbReference>
<evidence type="ECO:0000256" key="11">
    <source>
        <dbReference type="ARBA" id="ARBA00022694"/>
    </source>
</evidence>
<dbReference type="PIRSF" id="PIRSF000386">
    <property type="entry name" value="tRNA_mtase"/>
    <property type="match status" value="1"/>
</dbReference>
<evidence type="ECO:0000256" key="9">
    <source>
        <dbReference type="ARBA" id="ARBA00022679"/>
    </source>
</evidence>
<evidence type="ECO:0000256" key="15">
    <source>
        <dbReference type="HAMAP-Rule" id="MF_00605"/>
    </source>
</evidence>
<keyword evidence="10 15" id="KW-0949">S-adenosyl-L-methionine</keyword>
<evidence type="ECO:0000256" key="8">
    <source>
        <dbReference type="ARBA" id="ARBA00022603"/>
    </source>
</evidence>
<keyword evidence="8 15" id="KW-0489">Methyltransferase</keyword>
<name>A0A524RRA5_9CHRO</name>
<comment type="caution">
    <text evidence="19">The sequence shown here is derived from an EMBL/GenBank/DDBJ whole genome shotgun (WGS) entry which is preliminary data.</text>
</comment>
<comment type="function">
    <text evidence="1 15 17">Specifically methylates guanosine-37 in various tRNAs.</text>
</comment>
<evidence type="ECO:0000256" key="2">
    <source>
        <dbReference type="ARBA" id="ARBA00004496"/>
    </source>
</evidence>
<evidence type="ECO:0000259" key="18">
    <source>
        <dbReference type="Pfam" id="PF01746"/>
    </source>
</evidence>
<keyword evidence="9 15" id="KW-0808">Transferase</keyword>
<dbReference type="Pfam" id="PF01746">
    <property type="entry name" value="tRNA_m1G_MT"/>
    <property type="match status" value="1"/>
</dbReference>
<dbReference type="CDD" id="cd18080">
    <property type="entry name" value="TrmD-like"/>
    <property type="match status" value="1"/>
</dbReference>
<evidence type="ECO:0000256" key="6">
    <source>
        <dbReference type="ARBA" id="ARBA00014679"/>
    </source>
</evidence>
<sequence>MRLDLVSLTPEVFAHLRNHGVIGRAFRTGIAELHTHNPRDYALDRYRKVDDQPYGGGAGMVLKPEPIFAAVENLPVCGRRRVLLMCPQGCPFRQKDARRLADGCDQLVILCGHYEGFDERIRSLADEEFCVGDVVLTGGEIPAMAVVNAVVRLRPGTVGTPASLDSESFSDGLLEHPHYTRPAEFRGMVVPSVLRSGNHDAIARWRQAQQLERTGERRPDLLRAWQARMGSS</sequence>
<evidence type="ECO:0000256" key="1">
    <source>
        <dbReference type="ARBA" id="ARBA00002634"/>
    </source>
</evidence>
<gene>
    <name evidence="15 19" type="primary">trmD</name>
    <name evidence="19" type="ORF">ERJ67_00020</name>
</gene>
<dbReference type="GO" id="GO:0002939">
    <property type="term" value="P:tRNA N1-guanine methylation"/>
    <property type="evidence" value="ECO:0007669"/>
    <property type="project" value="TreeGrafter"/>
</dbReference>
<dbReference type="InterPro" id="IPR029026">
    <property type="entry name" value="tRNA_m1G_MTases_N"/>
</dbReference>
<dbReference type="Proteomes" id="UP000317990">
    <property type="component" value="Unassembled WGS sequence"/>
</dbReference>
<evidence type="ECO:0000256" key="14">
    <source>
        <dbReference type="ARBA" id="ARBA00047783"/>
    </source>
</evidence>
<comment type="similarity">
    <text evidence="3 15 17">Belongs to the RNA methyltransferase TrmD family.</text>
</comment>
<feature type="domain" description="tRNA methyltransferase TRMD/TRM10-type" evidence="18">
    <location>
        <begin position="1"/>
        <end position="223"/>
    </location>
</feature>
<dbReference type="NCBIfam" id="TIGR00088">
    <property type="entry name" value="trmD"/>
    <property type="match status" value="1"/>
</dbReference>
<dbReference type="InterPro" id="IPR016009">
    <property type="entry name" value="tRNA_MeTrfase_TRMD/TRM10"/>
</dbReference>
<dbReference type="GO" id="GO:0052906">
    <property type="term" value="F:tRNA (guanine(37)-N1)-methyltransferase activity"/>
    <property type="evidence" value="ECO:0007669"/>
    <property type="project" value="UniProtKB-UniRule"/>
</dbReference>
<evidence type="ECO:0000256" key="13">
    <source>
        <dbReference type="ARBA" id="ARBA00033392"/>
    </source>
</evidence>
<dbReference type="InterPro" id="IPR002649">
    <property type="entry name" value="tRNA_m1G_MeTrfase_TrmD"/>
</dbReference>
<dbReference type="FunFam" id="1.10.1270.20:FF:000001">
    <property type="entry name" value="tRNA (guanine-N(1)-)-methyltransferase"/>
    <property type="match status" value="1"/>
</dbReference>
<evidence type="ECO:0000256" key="12">
    <source>
        <dbReference type="ARBA" id="ARBA00029736"/>
    </source>
</evidence>
<dbReference type="PANTHER" id="PTHR46417:SF1">
    <property type="entry name" value="TRNA (GUANINE-N(1)-)-METHYLTRANSFERASE"/>
    <property type="match status" value="1"/>
</dbReference>
<comment type="subunit">
    <text evidence="4 15 17">Homodimer.</text>
</comment>